<accession>A0A841C550</accession>
<evidence type="ECO:0000256" key="1">
    <source>
        <dbReference type="ARBA" id="ARBA00008226"/>
    </source>
</evidence>
<keyword evidence="6 8" id="KW-0030">Aminoacyl-tRNA synthetase</keyword>
<evidence type="ECO:0000313" key="10">
    <source>
        <dbReference type="Proteomes" id="UP000562464"/>
    </source>
</evidence>
<dbReference type="NCBIfam" id="TIGR00211">
    <property type="entry name" value="glyS"/>
    <property type="match status" value="1"/>
</dbReference>
<evidence type="ECO:0000256" key="7">
    <source>
        <dbReference type="ARBA" id="ARBA00047937"/>
    </source>
</evidence>
<keyword evidence="10" id="KW-1185">Reference proteome</keyword>
<organism evidence="9 10">
    <name type="scientific">Lactovum miscens</name>
    <dbReference type="NCBI Taxonomy" id="190387"/>
    <lineage>
        <taxon>Bacteria</taxon>
        <taxon>Bacillati</taxon>
        <taxon>Bacillota</taxon>
        <taxon>Bacilli</taxon>
        <taxon>Lactobacillales</taxon>
        <taxon>Streptococcaceae</taxon>
        <taxon>Lactovum</taxon>
    </lineage>
</organism>
<dbReference type="EMBL" id="JACHHV010000004">
    <property type="protein sequence ID" value="MBB5887474.1"/>
    <property type="molecule type" value="Genomic_DNA"/>
</dbReference>
<keyword evidence="8" id="KW-0963">Cytoplasm</keyword>
<dbReference type="PANTHER" id="PTHR30075">
    <property type="entry name" value="GLYCYL-TRNA SYNTHETASE"/>
    <property type="match status" value="1"/>
</dbReference>
<dbReference type="GO" id="GO:0004820">
    <property type="term" value="F:glycine-tRNA ligase activity"/>
    <property type="evidence" value="ECO:0007669"/>
    <property type="project" value="UniProtKB-UniRule"/>
</dbReference>
<dbReference type="AlphaFoldDB" id="A0A841C550"/>
<evidence type="ECO:0000256" key="6">
    <source>
        <dbReference type="ARBA" id="ARBA00023146"/>
    </source>
</evidence>
<comment type="similarity">
    <text evidence="1 8">Belongs to the class-II aminoacyl-tRNA synthetase family.</text>
</comment>
<evidence type="ECO:0000313" key="9">
    <source>
        <dbReference type="EMBL" id="MBB5887474.1"/>
    </source>
</evidence>
<evidence type="ECO:0000256" key="5">
    <source>
        <dbReference type="ARBA" id="ARBA00022917"/>
    </source>
</evidence>
<dbReference type="InterPro" id="IPR006194">
    <property type="entry name" value="Gly-tRNA-synth_heterodimer"/>
</dbReference>
<reference evidence="9 10" key="1">
    <citation type="submission" date="2020-08" db="EMBL/GenBank/DDBJ databases">
        <title>Genomic Encyclopedia of Type Strains, Phase IV (KMG-IV): sequencing the most valuable type-strain genomes for metagenomic binning, comparative biology and taxonomic classification.</title>
        <authorList>
            <person name="Goeker M."/>
        </authorList>
    </citation>
    <scope>NUCLEOTIDE SEQUENCE [LARGE SCALE GENOMIC DNA]</scope>
    <source>
        <strain evidence="9 10">DSM 14925</strain>
    </source>
</reference>
<comment type="subunit">
    <text evidence="8">Tetramer of two alpha and two beta subunits.</text>
</comment>
<name>A0A841C550_9LACT</name>
<keyword evidence="5 8" id="KW-0648">Protein biosynthesis</keyword>
<evidence type="ECO:0000256" key="4">
    <source>
        <dbReference type="ARBA" id="ARBA00022840"/>
    </source>
</evidence>
<dbReference type="Proteomes" id="UP000562464">
    <property type="component" value="Unassembled WGS sequence"/>
</dbReference>
<protein>
    <recommendedName>
        <fullName evidence="8">Glycine--tRNA ligase beta subunit</fullName>
        <ecNumber evidence="8">6.1.1.14</ecNumber>
    </recommendedName>
    <alternativeName>
        <fullName evidence="8">Glycyl-tRNA synthetase beta subunit</fullName>
        <shortName evidence="8">GlyRS</shortName>
    </alternativeName>
</protein>
<dbReference type="Pfam" id="PF02092">
    <property type="entry name" value="tRNA_synt_2f"/>
    <property type="match status" value="1"/>
</dbReference>
<dbReference type="GO" id="GO:0006426">
    <property type="term" value="P:glycyl-tRNA aminoacylation"/>
    <property type="evidence" value="ECO:0007669"/>
    <property type="project" value="UniProtKB-UniRule"/>
</dbReference>
<evidence type="ECO:0000256" key="2">
    <source>
        <dbReference type="ARBA" id="ARBA00022598"/>
    </source>
</evidence>
<dbReference type="InterPro" id="IPR015944">
    <property type="entry name" value="Gly-tRNA-synth_bsu"/>
</dbReference>
<dbReference type="PANTHER" id="PTHR30075:SF2">
    <property type="entry name" value="GLYCINE--TRNA LIGASE, CHLOROPLASTIC_MITOCHONDRIAL 2"/>
    <property type="match status" value="1"/>
</dbReference>
<comment type="catalytic activity">
    <reaction evidence="7 8">
        <text>tRNA(Gly) + glycine + ATP = glycyl-tRNA(Gly) + AMP + diphosphate</text>
        <dbReference type="Rhea" id="RHEA:16013"/>
        <dbReference type="Rhea" id="RHEA-COMP:9664"/>
        <dbReference type="Rhea" id="RHEA-COMP:9683"/>
        <dbReference type="ChEBI" id="CHEBI:30616"/>
        <dbReference type="ChEBI" id="CHEBI:33019"/>
        <dbReference type="ChEBI" id="CHEBI:57305"/>
        <dbReference type="ChEBI" id="CHEBI:78442"/>
        <dbReference type="ChEBI" id="CHEBI:78522"/>
        <dbReference type="ChEBI" id="CHEBI:456215"/>
        <dbReference type="EC" id="6.1.1.14"/>
    </reaction>
</comment>
<keyword evidence="4 8" id="KW-0067">ATP-binding</keyword>
<dbReference type="GO" id="GO:0005524">
    <property type="term" value="F:ATP binding"/>
    <property type="evidence" value="ECO:0007669"/>
    <property type="project" value="UniProtKB-UniRule"/>
</dbReference>
<proteinExistence type="inferred from homology"/>
<sequence>MEIGLEEMPAHLVTPAVEQLAERVSNFLTENQVNFKRILKFSTPRRLAILVEGIADKSESKDEEVKGPSAKIAKDVEGSWTKAIQGFSHGQGMIPEDLILKGDYYFAERHIEGIATSEILTRIGDEVIKKMTFSTYMKWGNNDFLFVRPIQWLVSLLDAAVVPFEILDVRASRVSHGHRFLANHSIELVDAKFYEKALQDNFVIVYAPARKLVVVQQIMNLVEKHNWTVELHSDLLEEVNNLVEWPTAFVGSFDEKYLEVPAEVLVTSMRDNQRYFEVYDSDNHLVANFISIRNGNSEFIENVIAGNEKVLVARLEDAKFFWEEDKKLKLDDLVAKLSAITFHAKIGSLSEHMARTKLLTEKLGEIANLTAAEKKDVARAADIYKFDLTTGMVNEFDELQGVMGEKYALLAGETANVAAAVREHYLPTSSDGLLPATKVGAVLAVADKLDSLISFFAVGLIPSGSNDPYALRRATAGVIRIIESQGWDFDLTDFIKDTKLIGFVKGRIAKQLENEVRTDIIDAVLAVEKLNVLQIMVNARIIDKHKTYDLFKPAMEAVTRVINIVKKENFAAEINTNLFDSAAEKQLYDFLETTNDEWDNLSAEIRFRTIIHAFTPMITAFFDEVMVMVEDATVKNNRLALLNGLTRLTSTMADFSLILTK</sequence>
<evidence type="ECO:0000256" key="8">
    <source>
        <dbReference type="HAMAP-Rule" id="MF_00255"/>
    </source>
</evidence>
<dbReference type="GO" id="GO:0005829">
    <property type="term" value="C:cytosol"/>
    <property type="evidence" value="ECO:0007669"/>
    <property type="project" value="TreeGrafter"/>
</dbReference>
<dbReference type="EC" id="6.1.1.14" evidence="8"/>
<gene>
    <name evidence="8" type="primary">glyS</name>
    <name evidence="9" type="ORF">HNQ37_000345</name>
</gene>
<keyword evidence="3 8" id="KW-0547">Nucleotide-binding</keyword>
<dbReference type="PRINTS" id="PR01045">
    <property type="entry name" value="TRNASYNTHGB"/>
</dbReference>
<evidence type="ECO:0000256" key="3">
    <source>
        <dbReference type="ARBA" id="ARBA00022741"/>
    </source>
</evidence>
<dbReference type="HAMAP" id="MF_00255">
    <property type="entry name" value="Gly_tRNA_synth_beta"/>
    <property type="match status" value="1"/>
</dbReference>
<dbReference type="PROSITE" id="PS50861">
    <property type="entry name" value="AA_TRNA_LIGASE_II_GLYAB"/>
    <property type="match status" value="1"/>
</dbReference>
<keyword evidence="2 8" id="KW-0436">Ligase</keyword>
<comment type="caution">
    <text evidence="9">The sequence shown here is derived from an EMBL/GenBank/DDBJ whole genome shotgun (WGS) entry which is preliminary data.</text>
</comment>
<comment type="subcellular location">
    <subcellularLocation>
        <location evidence="8">Cytoplasm</location>
    </subcellularLocation>
</comment>
<dbReference type="SUPFAM" id="SSF109604">
    <property type="entry name" value="HD-domain/PDEase-like"/>
    <property type="match status" value="1"/>
</dbReference>